<keyword evidence="2" id="KW-0238">DNA-binding</keyword>
<dbReference type="SUPFAM" id="SSF53822">
    <property type="entry name" value="Periplasmic binding protein-like I"/>
    <property type="match status" value="1"/>
</dbReference>
<dbReference type="Gene3D" id="3.40.50.2300">
    <property type="match status" value="2"/>
</dbReference>
<sequence length="332" mass="34766">MADVARSAQVALSTVSRALGGKPGVSEEQRARILAVARELDYAVSPAASGLASGRTGAVGVLVPHIDRWFHSTVLAGLEDGLRETGMDLLLYRAESAGERSAFFSALPFRRRVDALAVVAISLSEAETAALAGHGIPVIGISCRLPGQRFVGIDDAAGAAAAVRHLTNLGHRRIAVIRTTTVTGSYGAASAERYRGYRQAMAERGLEVPDAYVASAPWGVEGGAEAMAQLLASSRPPTAVFCESDEVAIGALRTLRRSNLVPGRDLSVMGFDDHLMADLLDLSTVAQPVQDQGRIGADLLLAALGRGEADRPEVVLPTRLVVRGTTASPQGR</sequence>
<dbReference type="Pfam" id="PF13377">
    <property type="entry name" value="Peripla_BP_3"/>
    <property type="match status" value="1"/>
</dbReference>
<evidence type="ECO:0000256" key="3">
    <source>
        <dbReference type="ARBA" id="ARBA00023163"/>
    </source>
</evidence>
<organism evidence="5">
    <name type="scientific">Arthrobacter saudimassiliensis</name>
    <dbReference type="NCBI Taxonomy" id="1461584"/>
    <lineage>
        <taxon>Bacteria</taxon>
        <taxon>Bacillati</taxon>
        <taxon>Actinomycetota</taxon>
        <taxon>Actinomycetes</taxon>
        <taxon>Micrococcales</taxon>
        <taxon>Micrococcaceae</taxon>
        <taxon>Arthrobacter</taxon>
    </lineage>
</organism>
<dbReference type="Pfam" id="PF00356">
    <property type="entry name" value="LacI"/>
    <property type="match status" value="1"/>
</dbReference>
<dbReference type="CDD" id="cd01392">
    <property type="entry name" value="HTH_LacI"/>
    <property type="match status" value="1"/>
</dbReference>
<dbReference type="InterPro" id="IPR046335">
    <property type="entry name" value="LacI/GalR-like_sensor"/>
</dbReference>
<accession>A0A078MTC6</accession>
<keyword evidence="1" id="KW-0805">Transcription regulation</keyword>
<evidence type="ECO:0000256" key="1">
    <source>
        <dbReference type="ARBA" id="ARBA00023015"/>
    </source>
</evidence>
<proteinExistence type="predicted"/>
<dbReference type="GO" id="GO:0000976">
    <property type="term" value="F:transcription cis-regulatory region binding"/>
    <property type="evidence" value="ECO:0007669"/>
    <property type="project" value="TreeGrafter"/>
</dbReference>
<dbReference type="InterPro" id="IPR000843">
    <property type="entry name" value="HTH_LacI"/>
</dbReference>
<dbReference type="AlphaFoldDB" id="A0A078MTC6"/>
<dbReference type="PANTHER" id="PTHR30146:SF109">
    <property type="entry name" value="HTH-TYPE TRANSCRIPTIONAL REGULATOR GALS"/>
    <property type="match status" value="1"/>
</dbReference>
<feature type="domain" description="HTH lacI-type" evidence="4">
    <location>
        <begin position="1"/>
        <end position="53"/>
    </location>
</feature>
<protein>
    <submittedName>
        <fullName evidence="5">Catabolite control protein A</fullName>
    </submittedName>
</protein>
<dbReference type="InterPro" id="IPR028082">
    <property type="entry name" value="Peripla_BP_I"/>
</dbReference>
<dbReference type="PROSITE" id="PS50932">
    <property type="entry name" value="HTH_LACI_2"/>
    <property type="match status" value="1"/>
</dbReference>
<gene>
    <name evidence="5" type="primary">ccpA_1</name>
    <name evidence="5" type="ORF">BN1051_02889</name>
</gene>
<name>A0A078MTC6_9MICC</name>
<dbReference type="SMART" id="SM00354">
    <property type="entry name" value="HTH_LACI"/>
    <property type="match status" value="1"/>
</dbReference>
<dbReference type="InterPro" id="IPR010982">
    <property type="entry name" value="Lambda_DNA-bd_dom_sf"/>
</dbReference>
<reference evidence="5" key="1">
    <citation type="submission" date="2014-07" db="EMBL/GenBank/DDBJ databases">
        <authorList>
            <person name="Urmite Genomes Urmite Genomes"/>
        </authorList>
    </citation>
    <scope>NUCLEOTIDE SEQUENCE</scope>
    <source>
        <strain evidence="5">11W110_air</strain>
    </source>
</reference>
<dbReference type="EMBL" id="LN483072">
    <property type="protein sequence ID" value="CEA09519.1"/>
    <property type="molecule type" value="Genomic_DNA"/>
</dbReference>
<dbReference type="GO" id="GO:0003700">
    <property type="term" value="F:DNA-binding transcription factor activity"/>
    <property type="evidence" value="ECO:0007669"/>
    <property type="project" value="TreeGrafter"/>
</dbReference>
<evidence type="ECO:0000313" key="5">
    <source>
        <dbReference type="EMBL" id="CEA09519.1"/>
    </source>
</evidence>
<dbReference type="CDD" id="cd06267">
    <property type="entry name" value="PBP1_LacI_sugar_binding-like"/>
    <property type="match status" value="1"/>
</dbReference>
<evidence type="ECO:0000259" key="4">
    <source>
        <dbReference type="PROSITE" id="PS50932"/>
    </source>
</evidence>
<evidence type="ECO:0000256" key="2">
    <source>
        <dbReference type="ARBA" id="ARBA00023125"/>
    </source>
</evidence>
<dbReference type="SUPFAM" id="SSF47413">
    <property type="entry name" value="lambda repressor-like DNA-binding domains"/>
    <property type="match status" value="1"/>
</dbReference>
<dbReference type="Gene3D" id="1.10.260.40">
    <property type="entry name" value="lambda repressor-like DNA-binding domains"/>
    <property type="match status" value="1"/>
</dbReference>
<dbReference type="PATRIC" id="fig|1461584.3.peg.2865"/>
<dbReference type="PANTHER" id="PTHR30146">
    <property type="entry name" value="LACI-RELATED TRANSCRIPTIONAL REPRESSOR"/>
    <property type="match status" value="1"/>
</dbReference>
<keyword evidence="3" id="KW-0804">Transcription</keyword>